<dbReference type="AlphaFoldDB" id="D7FKV2"/>
<dbReference type="EMBL" id="FN648060">
    <property type="protein sequence ID" value="CBJ29497.1"/>
    <property type="molecule type" value="Genomic_DNA"/>
</dbReference>
<dbReference type="OrthoDB" id="1743979at2759"/>
<proteinExistence type="predicted"/>
<sequence>MYAATLKATEAAAATVSDWQAEETNFEGLRVKVDEGEGSEGWLMNRMSLHEPIVIFNVESEVEGGVAAIAANLLKHVLEPLRGDLDLSSLDKSAATAASH</sequence>
<protein>
    <submittedName>
        <fullName evidence="1">Phosphomannomutase/phosphoglucomutase, C-terminal</fullName>
        <ecNumber evidence="1">5.4.2.8</ecNumber>
    </submittedName>
</protein>
<dbReference type="Proteomes" id="UP000002630">
    <property type="component" value="Linkage Group LG12"/>
</dbReference>
<dbReference type="STRING" id="2880.D7FKV2"/>
<evidence type="ECO:0000313" key="2">
    <source>
        <dbReference type="Proteomes" id="UP000002630"/>
    </source>
</evidence>
<dbReference type="GO" id="GO:0004615">
    <property type="term" value="F:phosphomannomutase activity"/>
    <property type="evidence" value="ECO:0007669"/>
    <property type="project" value="UniProtKB-EC"/>
</dbReference>
<evidence type="ECO:0000313" key="1">
    <source>
        <dbReference type="EMBL" id="CBJ29497.1"/>
    </source>
</evidence>
<keyword evidence="1" id="KW-0413">Isomerase</keyword>
<gene>
    <name evidence="1" type="primary">ALGC</name>
    <name evidence="1" type="ORF">Esi_0149_0032</name>
</gene>
<dbReference type="EMBL" id="FN649737">
    <property type="protein sequence ID" value="CBJ29497.1"/>
    <property type="molecule type" value="Genomic_DNA"/>
</dbReference>
<keyword evidence="2" id="KW-1185">Reference proteome</keyword>
<organism evidence="1 2">
    <name type="scientific">Ectocarpus siliculosus</name>
    <name type="common">Brown alga</name>
    <name type="synonym">Conferva siliculosa</name>
    <dbReference type="NCBI Taxonomy" id="2880"/>
    <lineage>
        <taxon>Eukaryota</taxon>
        <taxon>Sar</taxon>
        <taxon>Stramenopiles</taxon>
        <taxon>Ochrophyta</taxon>
        <taxon>PX clade</taxon>
        <taxon>Phaeophyceae</taxon>
        <taxon>Ectocarpales</taxon>
        <taxon>Ectocarpaceae</taxon>
        <taxon>Ectocarpus</taxon>
    </lineage>
</organism>
<dbReference type="EC" id="5.4.2.8" evidence="1"/>
<accession>D7FKV2</accession>
<dbReference type="InParanoid" id="D7FKV2"/>
<reference evidence="1 2" key="1">
    <citation type="journal article" date="2010" name="Nature">
        <title>The Ectocarpus genome and the independent evolution of multicellularity in brown algae.</title>
        <authorList>
            <person name="Cock J.M."/>
            <person name="Sterck L."/>
            <person name="Rouze P."/>
            <person name="Scornet D."/>
            <person name="Allen A.E."/>
            <person name="Amoutzias G."/>
            <person name="Anthouard V."/>
            <person name="Artiguenave F."/>
            <person name="Aury J.M."/>
            <person name="Badger J.H."/>
            <person name="Beszteri B."/>
            <person name="Billiau K."/>
            <person name="Bonnet E."/>
            <person name="Bothwell J.H."/>
            <person name="Bowler C."/>
            <person name="Boyen C."/>
            <person name="Brownlee C."/>
            <person name="Carrano C.J."/>
            <person name="Charrier B."/>
            <person name="Cho G.Y."/>
            <person name="Coelho S.M."/>
            <person name="Collen J."/>
            <person name="Corre E."/>
            <person name="Da Silva C."/>
            <person name="Delage L."/>
            <person name="Delaroque N."/>
            <person name="Dittami S.M."/>
            <person name="Doulbeau S."/>
            <person name="Elias M."/>
            <person name="Farnham G."/>
            <person name="Gachon C.M."/>
            <person name="Gschloessl B."/>
            <person name="Heesch S."/>
            <person name="Jabbari K."/>
            <person name="Jubin C."/>
            <person name="Kawai H."/>
            <person name="Kimura K."/>
            <person name="Kloareg B."/>
            <person name="Kupper F.C."/>
            <person name="Lang D."/>
            <person name="Le Bail A."/>
            <person name="Leblanc C."/>
            <person name="Lerouge P."/>
            <person name="Lohr M."/>
            <person name="Lopez P.J."/>
            <person name="Martens C."/>
            <person name="Maumus F."/>
            <person name="Michel G."/>
            <person name="Miranda-Saavedra D."/>
            <person name="Morales J."/>
            <person name="Moreau H."/>
            <person name="Motomura T."/>
            <person name="Nagasato C."/>
            <person name="Napoli C.A."/>
            <person name="Nelson D.R."/>
            <person name="Nyvall-Collen P."/>
            <person name="Peters A.F."/>
            <person name="Pommier C."/>
            <person name="Potin P."/>
            <person name="Poulain J."/>
            <person name="Quesneville H."/>
            <person name="Read B."/>
            <person name="Rensing S.A."/>
            <person name="Ritter A."/>
            <person name="Rousvoal S."/>
            <person name="Samanta M."/>
            <person name="Samson G."/>
            <person name="Schroeder D.C."/>
            <person name="Segurens B."/>
            <person name="Strittmatter M."/>
            <person name="Tonon T."/>
            <person name="Tregear J.W."/>
            <person name="Valentin K."/>
            <person name="von Dassow P."/>
            <person name="Yamagishi T."/>
            <person name="Van de Peer Y."/>
            <person name="Wincker P."/>
        </authorList>
    </citation>
    <scope>NUCLEOTIDE SEQUENCE [LARGE SCALE GENOMIC DNA]</scope>
    <source>
        <strain evidence="2">Ec32 / CCAP1310/4</strain>
    </source>
</reference>
<dbReference type="Gene3D" id="3.30.310.50">
    <property type="entry name" value="Alpha-D-phosphohexomutase, C-terminal domain"/>
    <property type="match status" value="1"/>
</dbReference>
<name>D7FKV2_ECTSI</name>